<gene>
    <name evidence="2" type="ORF">rCG_37677</name>
</gene>
<keyword evidence="1" id="KW-0472">Membrane</keyword>
<proteinExistence type="predicted"/>
<evidence type="ECO:0000313" key="2">
    <source>
        <dbReference type="EMBL" id="EDM00472.1"/>
    </source>
</evidence>
<name>A6JEY8_RAT</name>
<accession>A6JEY8</accession>
<feature type="transmembrane region" description="Helical" evidence="1">
    <location>
        <begin position="41"/>
        <end position="58"/>
    </location>
</feature>
<evidence type="ECO:0000313" key="3">
    <source>
        <dbReference type="Proteomes" id="UP000234681"/>
    </source>
</evidence>
<protein>
    <submittedName>
        <fullName evidence="2">RCG37677</fullName>
    </submittedName>
</protein>
<dbReference type="AlphaFoldDB" id="A6JEY8"/>
<keyword evidence="1" id="KW-0812">Transmembrane</keyword>
<dbReference type="EMBL" id="CH473983">
    <property type="protein sequence ID" value="EDM00472.1"/>
    <property type="molecule type" value="Genomic_DNA"/>
</dbReference>
<organism evidence="2 3">
    <name type="scientific">Rattus norvegicus</name>
    <name type="common">Rat</name>
    <dbReference type="NCBI Taxonomy" id="10116"/>
    <lineage>
        <taxon>Eukaryota</taxon>
        <taxon>Metazoa</taxon>
        <taxon>Chordata</taxon>
        <taxon>Craniata</taxon>
        <taxon>Vertebrata</taxon>
        <taxon>Euteleostomi</taxon>
        <taxon>Mammalia</taxon>
        <taxon>Eutheria</taxon>
        <taxon>Euarchontoglires</taxon>
        <taxon>Glires</taxon>
        <taxon>Rodentia</taxon>
        <taxon>Myomorpha</taxon>
        <taxon>Muroidea</taxon>
        <taxon>Muridae</taxon>
        <taxon>Murinae</taxon>
        <taxon>Rattus</taxon>
    </lineage>
</organism>
<reference evidence="2 3" key="1">
    <citation type="submission" date="2005-09" db="EMBL/GenBank/DDBJ databases">
        <authorList>
            <person name="Mural R.J."/>
            <person name="Li P.W."/>
            <person name="Adams M.D."/>
            <person name="Amanatides P.G."/>
            <person name="Baden-Tillson H."/>
            <person name="Barnstead M."/>
            <person name="Chin S.H."/>
            <person name="Dew I."/>
            <person name="Evans C.A."/>
            <person name="Ferriera S."/>
            <person name="Flanigan M."/>
            <person name="Fosler C."/>
            <person name="Glodek A."/>
            <person name="Gu Z."/>
            <person name="Holt R.A."/>
            <person name="Jennings D."/>
            <person name="Kraft C.L."/>
            <person name="Lu F."/>
            <person name="Nguyen T."/>
            <person name="Nusskern D.R."/>
            <person name="Pfannkoch C.M."/>
            <person name="Sitter C."/>
            <person name="Sutton G.G."/>
            <person name="Venter J.C."/>
            <person name="Wang Z."/>
            <person name="Woodage T."/>
            <person name="Zheng X.H."/>
            <person name="Zhong F."/>
        </authorList>
    </citation>
    <scope>NUCLEOTIDE SEQUENCE [LARGE SCALE GENOMIC DNA]</scope>
    <source>
        <strain>BN</strain>
        <strain evidence="3">Sprague-Dawley</strain>
    </source>
</reference>
<evidence type="ECO:0000256" key="1">
    <source>
        <dbReference type="SAM" id="Phobius"/>
    </source>
</evidence>
<sequence>MKRSRAREMDCVQLSVCEKAGWLFQVMSIPRGSWNYEIEKPMIHFVLVGVILSAHFILF</sequence>
<dbReference type="Proteomes" id="UP000234681">
    <property type="component" value="Chromosome 3"/>
</dbReference>
<keyword evidence="1" id="KW-1133">Transmembrane helix</keyword>